<evidence type="ECO:0008006" key="7">
    <source>
        <dbReference type="Google" id="ProtNLM"/>
    </source>
</evidence>
<feature type="transmembrane region" description="Helical" evidence="2">
    <location>
        <begin position="21"/>
        <end position="47"/>
    </location>
</feature>
<comment type="caution">
    <text evidence="3">The sequence shown here is derived from an EMBL/GenBank/DDBJ whole genome shotgun (WGS) entry which is preliminary data.</text>
</comment>
<feature type="region of interest" description="Disordered" evidence="1">
    <location>
        <begin position="123"/>
        <end position="142"/>
    </location>
</feature>
<keyword evidence="6" id="KW-1185">Reference proteome</keyword>
<dbReference type="RefSeq" id="WP_074443140.1">
    <property type="nucleotide sequence ID" value="NZ_FMBM01000001.1"/>
</dbReference>
<reference evidence="4 6" key="2">
    <citation type="submission" date="2016-08" db="EMBL/GenBank/DDBJ databases">
        <authorList>
            <person name="Varghese N."/>
            <person name="Submissions Spin"/>
        </authorList>
    </citation>
    <scope>NUCLEOTIDE SEQUENCE [LARGE SCALE GENOMIC DNA]</scope>
    <source>
        <strain evidence="4 6">HL-109</strain>
    </source>
</reference>
<evidence type="ECO:0000313" key="3">
    <source>
        <dbReference type="EMBL" id="KPQ11060.1"/>
    </source>
</evidence>
<organism evidence="3 5">
    <name type="scientific">Saliniramus fredricksonii</name>
    <dbReference type="NCBI Taxonomy" id="1653334"/>
    <lineage>
        <taxon>Bacteria</taxon>
        <taxon>Pseudomonadati</taxon>
        <taxon>Pseudomonadota</taxon>
        <taxon>Alphaproteobacteria</taxon>
        <taxon>Hyphomicrobiales</taxon>
        <taxon>Salinarimonadaceae</taxon>
        <taxon>Saliniramus</taxon>
    </lineage>
</organism>
<dbReference type="Proteomes" id="UP000050497">
    <property type="component" value="Unassembled WGS sequence"/>
</dbReference>
<proteinExistence type="predicted"/>
<evidence type="ECO:0000313" key="4">
    <source>
        <dbReference type="EMBL" id="SCC78038.1"/>
    </source>
</evidence>
<dbReference type="EMBL" id="FMBM01000001">
    <property type="protein sequence ID" value="SCC78038.1"/>
    <property type="molecule type" value="Genomic_DNA"/>
</dbReference>
<keyword evidence="2" id="KW-0472">Membrane</keyword>
<name>A0A0P7X7G9_9HYPH</name>
<evidence type="ECO:0000256" key="1">
    <source>
        <dbReference type="SAM" id="MobiDB-lite"/>
    </source>
</evidence>
<accession>A0A0P7X7G9</accession>
<evidence type="ECO:0000313" key="5">
    <source>
        <dbReference type="Proteomes" id="UP000050497"/>
    </source>
</evidence>
<dbReference type="AlphaFoldDB" id="A0A0P7X7G9"/>
<dbReference type="Proteomes" id="UP000182800">
    <property type="component" value="Unassembled WGS sequence"/>
</dbReference>
<sequence>MNRAGIINRTRRASSTPGWRGVARCIGVVFLLYAFVLSGLLAGTLLAAQQAQALGEPGLHCLLEAGHHHDPHGAARHKAECLAGCPVPPAPPLPDAPDAQLLGFDKRAMARIAPSGLREGVDLPSAPLIRDHGPRGPPSFLV</sequence>
<keyword evidence="2" id="KW-1133">Transmembrane helix</keyword>
<keyword evidence="2" id="KW-0812">Transmembrane</keyword>
<gene>
    <name evidence="4" type="ORF">GA0071312_0047</name>
    <name evidence="3" type="ORF">HLUCCO17_07945</name>
</gene>
<dbReference type="STRING" id="1653334.GA0071312_0047"/>
<evidence type="ECO:0000256" key="2">
    <source>
        <dbReference type="SAM" id="Phobius"/>
    </source>
</evidence>
<protein>
    <recommendedName>
        <fullName evidence="7">DUF2946 domain-containing protein</fullName>
    </recommendedName>
</protein>
<evidence type="ECO:0000313" key="6">
    <source>
        <dbReference type="Proteomes" id="UP000182800"/>
    </source>
</evidence>
<reference evidence="3 5" key="1">
    <citation type="submission" date="2015-09" db="EMBL/GenBank/DDBJ databases">
        <title>Identification and resolution of microdiversity through metagenomic sequencing of parallel consortia.</title>
        <authorList>
            <person name="Nelson W.C."/>
            <person name="Romine M.F."/>
            <person name="Lindemann S.R."/>
        </authorList>
    </citation>
    <scope>NUCLEOTIDE SEQUENCE [LARGE SCALE GENOMIC DNA]</scope>
    <source>
        <strain evidence="3">HL-109</strain>
    </source>
</reference>
<dbReference type="EMBL" id="LJSX01000010">
    <property type="protein sequence ID" value="KPQ11060.1"/>
    <property type="molecule type" value="Genomic_DNA"/>
</dbReference>